<dbReference type="EMBL" id="QQXL01000008">
    <property type="protein sequence ID" value="RKW69631.1"/>
    <property type="molecule type" value="Genomic_DNA"/>
</dbReference>
<protein>
    <submittedName>
        <fullName evidence="2">Uncharacterized protein</fullName>
    </submittedName>
</protein>
<comment type="caution">
    <text evidence="2">The sequence shown here is derived from an EMBL/GenBank/DDBJ whole genome shotgun (WGS) entry which is preliminary data.</text>
</comment>
<feature type="compositionally biased region" description="Basic residues" evidence="1">
    <location>
        <begin position="35"/>
        <end position="52"/>
    </location>
</feature>
<dbReference type="InterPro" id="IPR028944">
    <property type="entry name" value="PRTase_ComF-like"/>
</dbReference>
<dbReference type="Proteomes" id="UP000273119">
    <property type="component" value="Unassembled WGS sequence"/>
</dbReference>
<feature type="region of interest" description="Disordered" evidence="1">
    <location>
        <begin position="1"/>
        <end position="68"/>
    </location>
</feature>
<name>A0A496PGN1_9MICC</name>
<accession>A0A496PGN1</accession>
<evidence type="ECO:0000313" key="2">
    <source>
        <dbReference type="EMBL" id="RKW69631.1"/>
    </source>
</evidence>
<feature type="compositionally biased region" description="Low complexity" evidence="1">
    <location>
        <begin position="53"/>
        <end position="68"/>
    </location>
</feature>
<evidence type="ECO:0000313" key="3">
    <source>
        <dbReference type="Proteomes" id="UP000273119"/>
    </source>
</evidence>
<feature type="compositionally biased region" description="Low complexity" evidence="1">
    <location>
        <begin position="11"/>
        <end position="26"/>
    </location>
</feature>
<keyword evidence="3" id="KW-1185">Reference proteome</keyword>
<proteinExistence type="predicted"/>
<dbReference type="AlphaFoldDB" id="A0A496PGN1"/>
<gene>
    <name evidence="2" type="ORF">DWQ67_12660</name>
</gene>
<sequence length="353" mass="37098">MCPHHPLPQVGAQHPAGCAAAGGAPARTGRSDGPRRRRLRPLGPPRVRRGPRLVRGLGIPGLHRPGRHLLGGQRVSTERHAVAQLASHGRGWKLQGPSRAHPVTLPRYARFKYGDSTHVDRFAQALVGISLPALQGTQGPLYVTSSGYGFTPPAAAALLEPAVAALRRAGLDARPFHTHRDSVTPADYATLGPDERSLALCADQLHPALPPDALRGATVLGLDDVVVTGVHERALELALRRDGAARVLHAYLVDASEAACSPQVESWLNGPAGTDPAALLAAAHSGSFTPNSRFLKAVLRLPAAQRARVLASLPPGLVAWMLEGAQRDRMDLVPDLADGMDALLASAPTTATA</sequence>
<organism evidence="2 3">
    <name type="scientific">Galactobacter caseinivorans</name>
    <dbReference type="NCBI Taxonomy" id="2676123"/>
    <lineage>
        <taxon>Bacteria</taxon>
        <taxon>Bacillati</taxon>
        <taxon>Actinomycetota</taxon>
        <taxon>Actinomycetes</taxon>
        <taxon>Micrococcales</taxon>
        <taxon>Micrococcaceae</taxon>
        <taxon>Galactobacter</taxon>
    </lineage>
</organism>
<evidence type="ECO:0000256" key="1">
    <source>
        <dbReference type="SAM" id="MobiDB-lite"/>
    </source>
</evidence>
<dbReference type="Pfam" id="PF15610">
    <property type="entry name" value="PRTase_3"/>
    <property type="match status" value="1"/>
</dbReference>
<reference evidence="2 3" key="1">
    <citation type="submission" date="2018-07" db="EMBL/GenBank/DDBJ databases">
        <title>Arthrobacter sp. nov., isolated from raw cow's milk with high bacterial count.</title>
        <authorList>
            <person name="Hahne J."/>
            <person name="Isele D."/>
            <person name="Lipski A."/>
        </authorList>
    </citation>
    <scope>NUCLEOTIDE SEQUENCE [LARGE SCALE GENOMIC DNA]</scope>
    <source>
        <strain evidence="2 3">JZ R-183</strain>
    </source>
</reference>